<keyword evidence="9" id="KW-1185">Reference proteome</keyword>
<protein>
    <recommendedName>
        <fullName evidence="5">peptidylprolyl isomerase</fullName>
        <ecNumber evidence="5">5.2.1.8</ecNumber>
    </recommendedName>
</protein>
<dbReference type="SUPFAM" id="SSF55068">
    <property type="entry name" value="Peptide methionine sulfoxide reductase"/>
    <property type="match status" value="1"/>
</dbReference>
<evidence type="ECO:0000313" key="8">
    <source>
        <dbReference type="EMBL" id="KAG2492468.1"/>
    </source>
</evidence>
<evidence type="ECO:0000256" key="5">
    <source>
        <dbReference type="PROSITE-ProRule" id="PRU00277"/>
    </source>
</evidence>
<evidence type="ECO:0000313" key="9">
    <source>
        <dbReference type="Proteomes" id="UP000612055"/>
    </source>
</evidence>
<dbReference type="Pfam" id="PF01625">
    <property type="entry name" value="PMSR"/>
    <property type="match status" value="1"/>
</dbReference>
<comment type="caution">
    <text evidence="8">The sequence shown here is derived from an EMBL/GenBank/DDBJ whole genome shotgun (WGS) entry which is preliminary data.</text>
</comment>
<dbReference type="InterPro" id="IPR001179">
    <property type="entry name" value="PPIase_FKBP_dom"/>
</dbReference>
<dbReference type="GO" id="GO:0008113">
    <property type="term" value="F:peptide-methionine (S)-S-oxide reductase activity"/>
    <property type="evidence" value="ECO:0007669"/>
    <property type="project" value="UniProtKB-EC"/>
</dbReference>
<evidence type="ECO:0000256" key="3">
    <source>
        <dbReference type="ARBA" id="ARBA00047806"/>
    </source>
</evidence>
<dbReference type="Gene3D" id="3.30.1060.10">
    <property type="entry name" value="Peptide methionine sulphoxide reductase MsrA"/>
    <property type="match status" value="1"/>
</dbReference>
<accession>A0A835XYB3</accession>
<dbReference type="InterPro" id="IPR050162">
    <property type="entry name" value="MsrA_MetSO_reductase"/>
</dbReference>
<dbReference type="Pfam" id="PF00254">
    <property type="entry name" value="FKBP_C"/>
    <property type="match status" value="1"/>
</dbReference>
<dbReference type="NCBIfam" id="TIGR00401">
    <property type="entry name" value="msrA"/>
    <property type="match status" value="1"/>
</dbReference>
<dbReference type="Gene3D" id="3.10.50.40">
    <property type="match status" value="1"/>
</dbReference>
<dbReference type="InterPro" id="IPR046357">
    <property type="entry name" value="PPIase_dom_sf"/>
</dbReference>
<dbReference type="InterPro" id="IPR036509">
    <property type="entry name" value="Met_Sox_Rdtase_MsrA_sf"/>
</dbReference>
<name>A0A835XYB3_9CHLO</name>
<evidence type="ECO:0000256" key="4">
    <source>
        <dbReference type="ARBA" id="ARBA00048782"/>
    </source>
</evidence>
<evidence type="ECO:0000256" key="2">
    <source>
        <dbReference type="ARBA" id="ARBA00023002"/>
    </source>
</evidence>
<dbReference type="OrthoDB" id="77405at2759"/>
<comment type="similarity">
    <text evidence="1">Belongs to the MsrA Met sulfoxide reductase family.</text>
</comment>
<feature type="compositionally biased region" description="Basic and acidic residues" evidence="6">
    <location>
        <begin position="324"/>
        <end position="333"/>
    </location>
</feature>
<evidence type="ECO:0000256" key="1">
    <source>
        <dbReference type="ARBA" id="ARBA00005591"/>
    </source>
</evidence>
<keyword evidence="5" id="KW-0413">Isomerase</keyword>
<dbReference type="EMBL" id="JAEHOE010000045">
    <property type="protein sequence ID" value="KAG2492468.1"/>
    <property type="molecule type" value="Genomic_DNA"/>
</dbReference>
<comment type="catalytic activity">
    <reaction evidence="4">
        <text>[thioredoxin]-disulfide + L-methionine + H2O = L-methionine (S)-S-oxide + [thioredoxin]-dithiol</text>
        <dbReference type="Rhea" id="RHEA:19993"/>
        <dbReference type="Rhea" id="RHEA-COMP:10698"/>
        <dbReference type="Rhea" id="RHEA-COMP:10700"/>
        <dbReference type="ChEBI" id="CHEBI:15377"/>
        <dbReference type="ChEBI" id="CHEBI:29950"/>
        <dbReference type="ChEBI" id="CHEBI:50058"/>
        <dbReference type="ChEBI" id="CHEBI:57844"/>
        <dbReference type="ChEBI" id="CHEBI:58772"/>
        <dbReference type="EC" id="1.8.4.11"/>
    </reaction>
</comment>
<comment type="catalytic activity">
    <reaction evidence="3">
        <text>L-methionyl-[protein] + [thioredoxin]-disulfide + H2O = L-methionyl-(S)-S-oxide-[protein] + [thioredoxin]-dithiol</text>
        <dbReference type="Rhea" id="RHEA:14217"/>
        <dbReference type="Rhea" id="RHEA-COMP:10698"/>
        <dbReference type="Rhea" id="RHEA-COMP:10700"/>
        <dbReference type="Rhea" id="RHEA-COMP:12313"/>
        <dbReference type="Rhea" id="RHEA-COMP:12315"/>
        <dbReference type="ChEBI" id="CHEBI:15377"/>
        <dbReference type="ChEBI" id="CHEBI:16044"/>
        <dbReference type="ChEBI" id="CHEBI:29950"/>
        <dbReference type="ChEBI" id="CHEBI:44120"/>
        <dbReference type="ChEBI" id="CHEBI:50058"/>
        <dbReference type="EC" id="1.8.4.11"/>
    </reaction>
</comment>
<dbReference type="Proteomes" id="UP000612055">
    <property type="component" value="Unassembled WGS sequence"/>
</dbReference>
<feature type="region of interest" description="Disordered" evidence="6">
    <location>
        <begin position="313"/>
        <end position="333"/>
    </location>
</feature>
<dbReference type="GO" id="GO:0003755">
    <property type="term" value="F:peptidyl-prolyl cis-trans isomerase activity"/>
    <property type="evidence" value="ECO:0007669"/>
    <property type="project" value="UniProtKB-KW"/>
</dbReference>
<keyword evidence="5" id="KW-0697">Rotamase</keyword>
<dbReference type="HAMAP" id="MF_01401">
    <property type="entry name" value="MsrA"/>
    <property type="match status" value="1"/>
</dbReference>
<organism evidence="8 9">
    <name type="scientific">Edaphochlamys debaryana</name>
    <dbReference type="NCBI Taxonomy" id="47281"/>
    <lineage>
        <taxon>Eukaryota</taxon>
        <taxon>Viridiplantae</taxon>
        <taxon>Chlorophyta</taxon>
        <taxon>core chlorophytes</taxon>
        <taxon>Chlorophyceae</taxon>
        <taxon>CS clade</taxon>
        <taxon>Chlamydomonadales</taxon>
        <taxon>Chlamydomonadales incertae sedis</taxon>
        <taxon>Edaphochlamys</taxon>
    </lineage>
</organism>
<dbReference type="GO" id="GO:0005737">
    <property type="term" value="C:cytoplasm"/>
    <property type="evidence" value="ECO:0007669"/>
    <property type="project" value="TreeGrafter"/>
</dbReference>
<dbReference type="PANTHER" id="PTHR42799:SF2">
    <property type="entry name" value="MITOCHONDRIAL PEPTIDE METHIONINE SULFOXIDE REDUCTASE"/>
    <property type="match status" value="1"/>
</dbReference>
<proteinExistence type="inferred from homology"/>
<keyword evidence="2" id="KW-0560">Oxidoreductase</keyword>
<gene>
    <name evidence="8" type="ORF">HYH03_009409</name>
</gene>
<dbReference type="PANTHER" id="PTHR42799">
    <property type="entry name" value="MITOCHONDRIAL PEPTIDE METHIONINE SULFOXIDE REDUCTASE"/>
    <property type="match status" value="1"/>
</dbReference>
<dbReference type="SUPFAM" id="SSF54534">
    <property type="entry name" value="FKBP-like"/>
    <property type="match status" value="1"/>
</dbReference>
<evidence type="ECO:0000259" key="7">
    <source>
        <dbReference type="PROSITE" id="PS50059"/>
    </source>
</evidence>
<comment type="catalytic activity">
    <reaction evidence="5">
        <text>[protein]-peptidylproline (omega=180) = [protein]-peptidylproline (omega=0)</text>
        <dbReference type="Rhea" id="RHEA:16237"/>
        <dbReference type="Rhea" id="RHEA-COMP:10747"/>
        <dbReference type="Rhea" id="RHEA-COMP:10748"/>
        <dbReference type="ChEBI" id="CHEBI:83833"/>
        <dbReference type="ChEBI" id="CHEBI:83834"/>
        <dbReference type="EC" id="5.2.1.8"/>
    </reaction>
</comment>
<dbReference type="InterPro" id="IPR002569">
    <property type="entry name" value="Met_Sox_Rdtase_MsrA_dom"/>
</dbReference>
<feature type="domain" description="PPIase FKBP-type" evidence="7">
    <location>
        <begin position="32"/>
        <end position="126"/>
    </location>
</feature>
<dbReference type="AlphaFoldDB" id="A0A835XYB3"/>
<dbReference type="GO" id="GO:0034599">
    <property type="term" value="P:cellular response to oxidative stress"/>
    <property type="evidence" value="ECO:0007669"/>
    <property type="project" value="TreeGrafter"/>
</dbReference>
<dbReference type="PROSITE" id="PS50059">
    <property type="entry name" value="FKBP_PPIASE"/>
    <property type="match status" value="1"/>
</dbReference>
<sequence length="333" mass="35848">MMLARQLAGRCRPIVKPARRAVHVRAGGAKAGDFVKVHYTGTLDDGSVFDSSRQRDPLEFVVGGGKVIKGFDTAVTGLEEGGKRTSRIPPADAYGEVDPNAVIAFPAAQAPKGLQAGVQVQLSNGMVAMVKSVDSEKITLDLNHELAGKALTFDVELVKLVPKERLGTATFAAGCFWGPELAFQRVPGVLSTEVGYSNGEAPNPTYEEVCSGNTGHAEVVQVMYDPAEVSYDKLLEVFWARHNPTQLNRQGNDVGTQYRSAIFTHTPEQLEAAAKSKAAVQTNFKDPIVTVVEPLANYHPAEPYHQQYLARGGRNGQAQNPAKGCDDPIRCYG</sequence>
<dbReference type="FunFam" id="3.30.1060.10:FF:000002">
    <property type="entry name" value="Peptide methionine sulfoxide reductase"/>
    <property type="match status" value="1"/>
</dbReference>
<evidence type="ECO:0000256" key="6">
    <source>
        <dbReference type="SAM" id="MobiDB-lite"/>
    </source>
</evidence>
<dbReference type="EC" id="5.2.1.8" evidence="5"/>
<reference evidence="8" key="1">
    <citation type="journal article" date="2020" name="bioRxiv">
        <title>Comparative genomics of Chlamydomonas.</title>
        <authorList>
            <person name="Craig R.J."/>
            <person name="Hasan A.R."/>
            <person name="Ness R.W."/>
            <person name="Keightley P.D."/>
        </authorList>
    </citation>
    <scope>NUCLEOTIDE SEQUENCE</scope>
    <source>
        <strain evidence="8">CCAP 11/70</strain>
    </source>
</reference>